<dbReference type="OrthoDB" id="5417887at2759"/>
<dbReference type="Pfam" id="PF20684">
    <property type="entry name" value="Fung_rhodopsin"/>
    <property type="match status" value="1"/>
</dbReference>
<reference evidence="10" key="1">
    <citation type="journal article" date="2014" name="Genome Announc.">
        <title>Genome sequence and annotation of Acremonium chrysogenum, producer of the beta-lactam antibiotic cephalosporin C.</title>
        <authorList>
            <person name="Terfehr D."/>
            <person name="Dahlmann T.A."/>
            <person name="Specht T."/>
            <person name="Zadra I."/>
            <person name="Kuernsteiner H."/>
            <person name="Kueck U."/>
        </authorList>
    </citation>
    <scope>NUCLEOTIDE SEQUENCE [LARGE SCALE GENOMIC DNA]</scope>
    <source>
        <strain evidence="10">ATCC 11550 / CBS 779.69 / DSM 880 / IAM 14645 / JCM 23072 / IMI 49137</strain>
    </source>
</reference>
<dbReference type="InterPro" id="IPR049326">
    <property type="entry name" value="Rhodopsin_dom_fungi"/>
</dbReference>
<evidence type="ECO:0000256" key="2">
    <source>
        <dbReference type="ARBA" id="ARBA00022692"/>
    </source>
</evidence>
<organism evidence="9 10">
    <name type="scientific">Hapsidospora chrysogenum (strain ATCC 11550 / CBS 779.69 / DSM 880 / IAM 14645 / JCM 23072 / IMI 49137)</name>
    <name type="common">Acremonium chrysogenum</name>
    <dbReference type="NCBI Taxonomy" id="857340"/>
    <lineage>
        <taxon>Eukaryota</taxon>
        <taxon>Fungi</taxon>
        <taxon>Dikarya</taxon>
        <taxon>Ascomycota</taxon>
        <taxon>Pezizomycotina</taxon>
        <taxon>Sordariomycetes</taxon>
        <taxon>Hypocreomycetidae</taxon>
        <taxon>Hypocreales</taxon>
        <taxon>Bionectriaceae</taxon>
        <taxon>Hapsidospora</taxon>
    </lineage>
</organism>
<feature type="transmembrane region" description="Helical" evidence="7">
    <location>
        <begin position="221"/>
        <end position="240"/>
    </location>
</feature>
<feature type="transmembrane region" description="Helical" evidence="7">
    <location>
        <begin position="55"/>
        <end position="78"/>
    </location>
</feature>
<keyword evidence="2 7" id="KW-0812">Transmembrane</keyword>
<evidence type="ECO:0000256" key="5">
    <source>
        <dbReference type="ARBA" id="ARBA00038359"/>
    </source>
</evidence>
<proteinExistence type="inferred from homology"/>
<feature type="transmembrane region" description="Helical" evidence="7">
    <location>
        <begin position="260"/>
        <end position="280"/>
    </location>
</feature>
<feature type="compositionally biased region" description="Basic and acidic residues" evidence="6">
    <location>
        <begin position="378"/>
        <end position="392"/>
    </location>
</feature>
<accession>A0A086TGM9</accession>
<comment type="similarity">
    <text evidence="5">Belongs to the SAT4 family.</text>
</comment>
<dbReference type="PANTHER" id="PTHR33048:SF42">
    <property type="entry name" value="INTEGRAL MEMBRANE PROTEIN"/>
    <property type="match status" value="1"/>
</dbReference>
<keyword evidence="3 7" id="KW-1133">Transmembrane helix</keyword>
<dbReference type="EMBL" id="JPKY01000003">
    <property type="protein sequence ID" value="KFH48511.1"/>
    <property type="molecule type" value="Genomic_DNA"/>
</dbReference>
<evidence type="ECO:0000256" key="3">
    <source>
        <dbReference type="ARBA" id="ARBA00022989"/>
    </source>
</evidence>
<name>A0A086TGM9_HAPC1</name>
<feature type="compositionally biased region" description="Basic and acidic residues" evidence="6">
    <location>
        <begin position="321"/>
        <end position="330"/>
    </location>
</feature>
<dbReference type="InterPro" id="IPR052337">
    <property type="entry name" value="SAT4-like"/>
</dbReference>
<comment type="caution">
    <text evidence="9">The sequence shown here is derived from an EMBL/GenBank/DDBJ whole genome shotgun (WGS) entry which is preliminary data.</text>
</comment>
<feature type="transmembrane region" description="Helical" evidence="7">
    <location>
        <begin position="139"/>
        <end position="160"/>
    </location>
</feature>
<evidence type="ECO:0000259" key="8">
    <source>
        <dbReference type="Pfam" id="PF20684"/>
    </source>
</evidence>
<dbReference type="AlphaFoldDB" id="A0A086TGM9"/>
<feature type="compositionally biased region" description="Basic and acidic residues" evidence="6">
    <location>
        <begin position="359"/>
        <end position="368"/>
    </location>
</feature>
<comment type="subcellular location">
    <subcellularLocation>
        <location evidence="1">Membrane</location>
        <topology evidence="1">Multi-pass membrane protein</topology>
    </subcellularLocation>
</comment>
<evidence type="ECO:0000256" key="7">
    <source>
        <dbReference type="SAM" id="Phobius"/>
    </source>
</evidence>
<dbReference type="PANTHER" id="PTHR33048">
    <property type="entry name" value="PTH11-LIKE INTEGRAL MEMBRANE PROTEIN (AFU_ORTHOLOGUE AFUA_5G11245)"/>
    <property type="match status" value="1"/>
</dbReference>
<feature type="transmembrane region" description="Helical" evidence="7">
    <location>
        <begin position="180"/>
        <end position="209"/>
    </location>
</feature>
<evidence type="ECO:0000256" key="6">
    <source>
        <dbReference type="SAM" id="MobiDB-lite"/>
    </source>
</evidence>
<protein>
    <recommendedName>
        <fullName evidence="8">Rhodopsin domain-containing protein</fullName>
    </recommendedName>
</protein>
<evidence type="ECO:0000313" key="10">
    <source>
        <dbReference type="Proteomes" id="UP000029964"/>
    </source>
</evidence>
<dbReference type="Proteomes" id="UP000029964">
    <property type="component" value="Unassembled WGS sequence"/>
</dbReference>
<feature type="transmembrane region" description="Helical" evidence="7">
    <location>
        <begin position="22"/>
        <end position="43"/>
    </location>
</feature>
<sequence>MAPEELDHLSRDYIHDDRGPKAIAVLWTTSILAAAFVICRCYVRTCVRNVFGADDALIVAAAPKVLLFCYAALIDVAISRGMGRHTDVVLATESAQHYTSVKLLDAAAQSLVLVACSLGKAAFAVTLLRLGVTRCIRVVLWFIIVSINIVHVLLSLFIFVRCKDPRAIWMHDVKSVCWDPRAFVIVVMVLAVYSTIVDFALALLPWIILFPLQSLSQTQKVGIAIAMSLGIIAGGTSIVKTRHLVSFGSTEDFTYTHMPLIWWAGTECSLILIAATIPTLKPLLSALTRALGGSNSEESHQLQQSASVVRVTISGLRRNNSRKERERGREGQWSAVVANGEGPVEDRASDYQSDSGILETRRTGHGREGCSAGSTSQEESRERGRILDDSYR</sequence>
<feature type="transmembrane region" description="Helical" evidence="7">
    <location>
        <begin position="106"/>
        <end position="127"/>
    </location>
</feature>
<feature type="region of interest" description="Disordered" evidence="6">
    <location>
        <begin position="318"/>
        <end position="392"/>
    </location>
</feature>
<gene>
    <name evidence="9" type="ORF">ACRE_007450</name>
</gene>
<dbReference type="GO" id="GO:0016020">
    <property type="term" value="C:membrane"/>
    <property type="evidence" value="ECO:0007669"/>
    <property type="project" value="UniProtKB-SubCell"/>
</dbReference>
<dbReference type="STRING" id="857340.A0A086TGM9"/>
<keyword evidence="4 7" id="KW-0472">Membrane</keyword>
<evidence type="ECO:0000256" key="1">
    <source>
        <dbReference type="ARBA" id="ARBA00004141"/>
    </source>
</evidence>
<keyword evidence="10" id="KW-1185">Reference proteome</keyword>
<feature type="domain" description="Rhodopsin" evidence="8">
    <location>
        <begin position="40"/>
        <end position="285"/>
    </location>
</feature>
<evidence type="ECO:0000256" key="4">
    <source>
        <dbReference type="ARBA" id="ARBA00023136"/>
    </source>
</evidence>
<dbReference type="HOGENOM" id="CLU_028200_3_0_1"/>
<evidence type="ECO:0000313" key="9">
    <source>
        <dbReference type="EMBL" id="KFH48511.1"/>
    </source>
</evidence>